<dbReference type="Proteomes" id="UP001237448">
    <property type="component" value="Unassembled WGS sequence"/>
</dbReference>
<dbReference type="InterPro" id="IPR038268">
    <property type="entry name" value="RHH_sf"/>
</dbReference>
<feature type="domain" description="Ribbon-helix-helix" evidence="1">
    <location>
        <begin position="2"/>
        <end position="57"/>
    </location>
</feature>
<protein>
    <submittedName>
        <fullName evidence="2">DNA-binding ribbon-helix-helix protein</fullName>
    </submittedName>
</protein>
<evidence type="ECO:0000259" key="1">
    <source>
        <dbReference type="Pfam" id="PF13467"/>
    </source>
</evidence>
<keyword evidence="2" id="KW-0238">DNA-binding</keyword>
<dbReference type="EMBL" id="JAUSVK010000001">
    <property type="protein sequence ID" value="MDQ0395199.1"/>
    <property type="molecule type" value="Genomic_DNA"/>
</dbReference>
<dbReference type="Pfam" id="PF13467">
    <property type="entry name" value="RHH_4"/>
    <property type="match status" value="1"/>
</dbReference>
<evidence type="ECO:0000313" key="3">
    <source>
        <dbReference type="Proteomes" id="UP001237448"/>
    </source>
</evidence>
<proteinExistence type="predicted"/>
<organism evidence="2 3">
    <name type="scientific">Labrys monachus</name>
    <dbReference type="NCBI Taxonomy" id="217067"/>
    <lineage>
        <taxon>Bacteria</taxon>
        <taxon>Pseudomonadati</taxon>
        <taxon>Pseudomonadota</taxon>
        <taxon>Alphaproteobacteria</taxon>
        <taxon>Hyphomicrobiales</taxon>
        <taxon>Xanthobacteraceae</taxon>
        <taxon>Labrys</taxon>
    </lineage>
</organism>
<evidence type="ECO:0000313" key="2">
    <source>
        <dbReference type="EMBL" id="MDQ0395199.1"/>
    </source>
</evidence>
<dbReference type="InterPro" id="IPR027373">
    <property type="entry name" value="RHH_dom"/>
</dbReference>
<accession>A0ABU0FKR1</accession>
<reference evidence="2 3" key="1">
    <citation type="submission" date="2023-07" db="EMBL/GenBank/DDBJ databases">
        <title>Genomic Encyclopedia of Type Strains, Phase IV (KMG-IV): sequencing the most valuable type-strain genomes for metagenomic binning, comparative biology and taxonomic classification.</title>
        <authorList>
            <person name="Goeker M."/>
        </authorList>
    </citation>
    <scope>NUCLEOTIDE SEQUENCE [LARGE SCALE GENOMIC DNA]</scope>
    <source>
        <strain evidence="2 3">DSM 5896</strain>
    </source>
</reference>
<dbReference type="GO" id="GO:0003677">
    <property type="term" value="F:DNA binding"/>
    <property type="evidence" value="ECO:0007669"/>
    <property type="project" value="UniProtKB-KW"/>
</dbReference>
<sequence>MISGHNTSVTLEEGFWEALKEIADDRGTTPTQLIAAIDRDRSLNNLSSAIRVFVLENIRKE</sequence>
<dbReference type="Gene3D" id="1.10.3990.20">
    <property type="entry name" value="protein bp1543"/>
    <property type="match status" value="1"/>
</dbReference>
<gene>
    <name evidence="2" type="ORF">J3R73_004991</name>
</gene>
<keyword evidence="3" id="KW-1185">Reference proteome</keyword>
<comment type="caution">
    <text evidence="2">The sequence shown here is derived from an EMBL/GenBank/DDBJ whole genome shotgun (WGS) entry which is preliminary data.</text>
</comment>
<name>A0ABU0FKR1_9HYPH</name>